<comment type="caution">
    <text evidence="11">The sequence shown here is derived from an EMBL/GenBank/DDBJ whole genome shotgun (WGS) entry which is preliminary data.</text>
</comment>
<comment type="cofactor">
    <cofactor evidence="1">
        <name>Mn(2+)</name>
        <dbReference type="ChEBI" id="CHEBI:29035"/>
    </cofactor>
</comment>
<dbReference type="GO" id="GO:0046872">
    <property type="term" value="F:metal ion binding"/>
    <property type="evidence" value="ECO:0007669"/>
    <property type="project" value="InterPro"/>
</dbReference>
<dbReference type="GO" id="GO:0006164">
    <property type="term" value="P:purine nucleotide biosynthetic process"/>
    <property type="evidence" value="ECO:0007669"/>
    <property type="project" value="UniProtKB-KW"/>
</dbReference>
<dbReference type="InterPro" id="IPR054350">
    <property type="entry name" value="PurT/PurK_preATP-grasp"/>
</dbReference>
<accession>A0A1S8KMT2</accession>
<evidence type="ECO:0000256" key="7">
    <source>
        <dbReference type="ARBA" id="ARBA00025704"/>
    </source>
</evidence>
<proteinExistence type="predicted"/>
<evidence type="ECO:0000259" key="10">
    <source>
        <dbReference type="PROSITE" id="PS50975"/>
    </source>
</evidence>
<name>A0A1S8KMT2_9LACT</name>
<dbReference type="Pfam" id="PF02222">
    <property type="entry name" value="ATP-grasp"/>
    <property type="match status" value="1"/>
</dbReference>
<evidence type="ECO:0000256" key="3">
    <source>
        <dbReference type="ARBA" id="ARBA00022741"/>
    </source>
</evidence>
<feature type="region of interest" description="Disordered" evidence="9">
    <location>
        <begin position="361"/>
        <end position="384"/>
    </location>
</feature>
<dbReference type="GO" id="GO:0005524">
    <property type="term" value="F:ATP binding"/>
    <property type="evidence" value="ECO:0007669"/>
    <property type="project" value="UniProtKB-UniRule"/>
</dbReference>
<dbReference type="Proteomes" id="UP000190409">
    <property type="component" value="Unassembled WGS sequence"/>
</dbReference>
<dbReference type="InterPro" id="IPR013815">
    <property type="entry name" value="ATP_grasp_subdomain_1"/>
</dbReference>
<organism evidence="11 12">
    <name type="scientific">Dolosigranulum pigrum</name>
    <dbReference type="NCBI Taxonomy" id="29394"/>
    <lineage>
        <taxon>Bacteria</taxon>
        <taxon>Bacillati</taxon>
        <taxon>Bacillota</taxon>
        <taxon>Bacilli</taxon>
        <taxon>Lactobacillales</taxon>
        <taxon>Carnobacteriaceae</taxon>
        <taxon>Dolosigranulum</taxon>
    </lineage>
</organism>
<evidence type="ECO:0000256" key="6">
    <source>
        <dbReference type="ARBA" id="ARBA00023211"/>
    </source>
</evidence>
<dbReference type="Gene3D" id="3.30.1490.20">
    <property type="entry name" value="ATP-grasp fold, A domain"/>
    <property type="match status" value="1"/>
</dbReference>
<dbReference type="EMBL" id="MUYF01000003">
    <property type="protein sequence ID" value="OOL81010.1"/>
    <property type="molecule type" value="Genomic_DNA"/>
</dbReference>
<gene>
    <name evidence="11" type="ORF">BWX42_03905</name>
</gene>
<evidence type="ECO:0000313" key="11">
    <source>
        <dbReference type="EMBL" id="OOL81010.1"/>
    </source>
</evidence>
<feature type="compositionally biased region" description="Basic and acidic residues" evidence="9">
    <location>
        <begin position="370"/>
        <end position="384"/>
    </location>
</feature>
<evidence type="ECO:0000256" key="9">
    <source>
        <dbReference type="SAM" id="MobiDB-lite"/>
    </source>
</evidence>
<dbReference type="PROSITE" id="PS50975">
    <property type="entry name" value="ATP_GRASP"/>
    <property type="match status" value="1"/>
</dbReference>
<keyword evidence="4" id="KW-0658">Purine biosynthesis</keyword>
<keyword evidence="6" id="KW-0464">Manganese</keyword>
<evidence type="ECO:0000256" key="8">
    <source>
        <dbReference type="PROSITE-ProRule" id="PRU00409"/>
    </source>
</evidence>
<dbReference type="SUPFAM" id="SSF52440">
    <property type="entry name" value="PreATP-grasp domain"/>
    <property type="match status" value="1"/>
</dbReference>
<comment type="cofactor">
    <cofactor evidence="2">
        <name>Mg(2+)</name>
        <dbReference type="ChEBI" id="CHEBI:18420"/>
    </cofactor>
</comment>
<sequence>MSNYLSPRSSIGIIGTNEQAYQLALTAKKLGYRVNVLGTSMFNLVKAEADQYFIVESMQDQRAFKKLAQVSDVVLYTNENFPNQFIKLMNQFAHVPQSENMHFFTTDRSVQNVMLEGSGLDLYPYVLAVTVEDVRDALSSFGSPCTIRTTLSATHKPAIEINSEEDLSQAEALLGYGPCIVEPVQERVRRIVITTIKDEAGEFSHFPISAISIDDETKGFVSAPAQLEEATAHLMEQATEGIGRMNDFVGLFSVEYALTEDDTFYIKEITNYPHKALDHTLKSHTFSTYEAMIRLAVGLPLNQLNHPTANLIYWRFNEKQLGMVEEKLLNNTSTDVVFYPNYLDERNDPYDTIGHVFMHQTAKATPSKQSNKDKPEERADQSEE</sequence>
<dbReference type="GO" id="GO:0005829">
    <property type="term" value="C:cytosol"/>
    <property type="evidence" value="ECO:0007669"/>
    <property type="project" value="TreeGrafter"/>
</dbReference>
<comment type="pathway">
    <text evidence="7">Purine metabolism.</text>
</comment>
<evidence type="ECO:0000256" key="4">
    <source>
        <dbReference type="ARBA" id="ARBA00022755"/>
    </source>
</evidence>
<dbReference type="Gene3D" id="3.40.50.20">
    <property type="match status" value="1"/>
</dbReference>
<keyword evidence="5 8" id="KW-0067">ATP-binding</keyword>
<evidence type="ECO:0000256" key="5">
    <source>
        <dbReference type="ARBA" id="ARBA00022840"/>
    </source>
</evidence>
<dbReference type="PANTHER" id="PTHR11609:SF5">
    <property type="entry name" value="PHOSPHORIBOSYLAMINOIMIDAZOLE CARBOXYLASE"/>
    <property type="match status" value="1"/>
</dbReference>
<dbReference type="InterPro" id="IPR016185">
    <property type="entry name" value="PreATP-grasp_dom_sf"/>
</dbReference>
<evidence type="ECO:0000313" key="12">
    <source>
        <dbReference type="Proteomes" id="UP000190409"/>
    </source>
</evidence>
<feature type="domain" description="ATP-grasp" evidence="10">
    <location>
        <begin position="112"/>
        <end position="297"/>
    </location>
</feature>
<evidence type="ECO:0000256" key="1">
    <source>
        <dbReference type="ARBA" id="ARBA00001936"/>
    </source>
</evidence>
<dbReference type="SUPFAM" id="SSF56059">
    <property type="entry name" value="Glutathione synthetase ATP-binding domain-like"/>
    <property type="match status" value="1"/>
</dbReference>
<dbReference type="AlphaFoldDB" id="A0A1S8KMT2"/>
<dbReference type="Pfam" id="PF22660">
    <property type="entry name" value="RS_preATP-grasp-like"/>
    <property type="match status" value="1"/>
</dbReference>
<dbReference type="Gene3D" id="3.30.470.20">
    <property type="entry name" value="ATP-grasp fold, B domain"/>
    <property type="match status" value="1"/>
</dbReference>
<reference evidence="11 12" key="1">
    <citation type="submission" date="2017-01" db="EMBL/GenBank/DDBJ databases">
        <title>Complete Genome Sequence of Dolosigranulum pigrum isolated from a Patient with interstitial lung disease.</title>
        <authorList>
            <person name="Mukhopadhyay R."/>
            <person name="Joaquin J."/>
            <person name="Hogue R."/>
            <person name="Fitzgerald S."/>
            <person name="Jospin G."/>
            <person name="Eisen J.A."/>
            <person name="Chaturvedi V."/>
        </authorList>
    </citation>
    <scope>NUCLEOTIDE SEQUENCE [LARGE SCALE GENOMIC DNA]</scope>
    <source>
        <strain evidence="11 12">15S00348</strain>
    </source>
</reference>
<keyword evidence="3 8" id="KW-0547">Nucleotide-binding</keyword>
<evidence type="ECO:0000256" key="2">
    <source>
        <dbReference type="ARBA" id="ARBA00001946"/>
    </source>
</evidence>
<dbReference type="PANTHER" id="PTHR11609">
    <property type="entry name" value="PURINE BIOSYNTHESIS PROTEIN 6/7, PUR6/7"/>
    <property type="match status" value="1"/>
</dbReference>
<dbReference type="InterPro" id="IPR003135">
    <property type="entry name" value="ATP-grasp_carboxylate-amine"/>
</dbReference>
<protein>
    <recommendedName>
        <fullName evidence="10">ATP-grasp domain-containing protein</fullName>
    </recommendedName>
</protein>
<dbReference type="InterPro" id="IPR011761">
    <property type="entry name" value="ATP-grasp"/>
</dbReference>